<evidence type="ECO:0000313" key="9">
    <source>
        <dbReference type="Proteomes" id="UP000264071"/>
    </source>
</evidence>
<evidence type="ECO:0000256" key="2">
    <source>
        <dbReference type="ARBA" id="ARBA00023015"/>
    </source>
</evidence>
<accession>A0A3D4VCK2</accession>
<dbReference type="SUPFAM" id="SSF88659">
    <property type="entry name" value="Sigma3 and sigma4 domains of RNA polymerase sigma factors"/>
    <property type="match status" value="1"/>
</dbReference>
<gene>
    <name evidence="8" type="ORF">DGD08_16620</name>
</gene>
<dbReference type="Gene3D" id="1.10.1740.10">
    <property type="match status" value="1"/>
</dbReference>
<dbReference type="Proteomes" id="UP000264071">
    <property type="component" value="Unassembled WGS sequence"/>
</dbReference>
<dbReference type="GO" id="GO:0003677">
    <property type="term" value="F:DNA binding"/>
    <property type="evidence" value="ECO:0007669"/>
    <property type="project" value="UniProtKB-KW"/>
</dbReference>
<sequence>MTDLRIAREAALLEGMRRGEHDAAAALYDLYSPMLLALALRICGQQPDAEEVVLDTFMQAWRDAHRYDASRATVAGWLTTIARSRALDHVRARVRRQHASDAAEQRHIDEPMIATILPADSALEHAEQGAAVRRAMASLSDKQRCVIELAFYEGLTHAEIATRLMEPLGTIKTRIRLGMTRLRDALGPLAVEGHA</sequence>
<evidence type="ECO:0000256" key="3">
    <source>
        <dbReference type="ARBA" id="ARBA00023082"/>
    </source>
</evidence>
<dbReference type="InterPro" id="IPR007630">
    <property type="entry name" value="RNA_pol_sigma70_r4"/>
</dbReference>
<keyword evidence="5" id="KW-0804">Transcription</keyword>
<feature type="domain" description="RNA polymerase sigma-70 region 2" evidence="6">
    <location>
        <begin position="27"/>
        <end position="95"/>
    </location>
</feature>
<dbReference type="PANTHER" id="PTHR43133">
    <property type="entry name" value="RNA POLYMERASE ECF-TYPE SIGMA FACTO"/>
    <property type="match status" value="1"/>
</dbReference>
<dbReference type="Pfam" id="PF04545">
    <property type="entry name" value="Sigma70_r4"/>
    <property type="match status" value="1"/>
</dbReference>
<evidence type="ECO:0000259" key="7">
    <source>
        <dbReference type="Pfam" id="PF04545"/>
    </source>
</evidence>
<proteinExistence type="inferred from homology"/>
<organism evidence="8 9">
    <name type="scientific">Gemmatimonas aurantiaca</name>
    <dbReference type="NCBI Taxonomy" id="173480"/>
    <lineage>
        <taxon>Bacteria</taxon>
        <taxon>Pseudomonadati</taxon>
        <taxon>Gemmatimonadota</taxon>
        <taxon>Gemmatimonadia</taxon>
        <taxon>Gemmatimonadales</taxon>
        <taxon>Gemmatimonadaceae</taxon>
        <taxon>Gemmatimonas</taxon>
    </lineage>
</organism>
<evidence type="ECO:0000259" key="6">
    <source>
        <dbReference type="Pfam" id="PF04542"/>
    </source>
</evidence>
<protein>
    <submittedName>
        <fullName evidence="8">RNA polymerase</fullName>
    </submittedName>
</protein>
<dbReference type="GO" id="GO:0016987">
    <property type="term" value="F:sigma factor activity"/>
    <property type="evidence" value="ECO:0007669"/>
    <property type="project" value="UniProtKB-KW"/>
</dbReference>
<dbReference type="InterPro" id="IPR036388">
    <property type="entry name" value="WH-like_DNA-bd_sf"/>
</dbReference>
<dbReference type="InterPro" id="IPR014284">
    <property type="entry name" value="RNA_pol_sigma-70_dom"/>
</dbReference>
<dbReference type="EMBL" id="DPIY01000012">
    <property type="protein sequence ID" value="HCT58825.1"/>
    <property type="molecule type" value="Genomic_DNA"/>
</dbReference>
<keyword evidence="3" id="KW-0731">Sigma factor</keyword>
<dbReference type="InterPro" id="IPR013325">
    <property type="entry name" value="RNA_pol_sigma_r2"/>
</dbReference>
<dbReference type="CDD" id="cd06171">
    <property type="entry name" value="Sigma70_r4"/>
    <property type="match status" value="1"/>
</dbReference>
<name>A0A3D4VCK2_9BACT</name>
<reference evidence="8 9" key="1">
    <citation type="journal article" date="2018" name="Nat. Biotechnol.">
        <title>A standardized bacterial taxonomy based on genome phylogeny substantially revises the tree of life.</title>
        <authorList>
            <person name="Parks D.H."/>
            <person name="Chuvochina M."/>
            <person name="Waite D.W."/>
            <person name="Rinke C."/>
            <person name="Skarshewski A."/>
            <person name="Chaumeil P.A."/>
            <person name="Hugenholtz P."/>
        </authorList>
    </citation>
    <scope>NUCLEOTIDE SEQUENCE [LARGE SCALE GENOMIC DNA]</scope>
    <source>
        <strain evidence="8">UBA8844</strain>
    </source>
</reference>
<dbReference type="OMA" id="GRRIDTC"/>
<keyword evidence="4" id="KW-0238">DNA-binding</keyword>
<comment type="caution">
    <text evidence="8">The sequence shown here is derived from an EMBL/GenBank/DDBJ whole genome shotgun (WGS) entry which is preliminary data.</text>
</comment>
<dbReference type="Pfam" id="PF04542">
    <property type="entry name" value="Sigma70_r2"/>
    <property type="match status" value="1"/>
</dbReference>
<evidence type="ECO:0000256" key="1">
    <source>
        <dbReference type="ARBA" id="ARBA00010641"/>
    </source>
</evidence>
<keyword evidence="2" id="KW-0805">Transcription regulation</keyword>
<dbReference type="InterPro" id="IPR007627">
    <property type="entry name" value="RNA_pol_sigma70_r2"/>
</dbReference>
<dbReference type="GO" id="GO:0006352">
    <property type="term" value="P:DNA-templated transcription initiation"/>
    <property type="evidence" value="ECO:0007669"/>
    <property type="project" value="InterPro"/>
</dbReference>
<evidence type="ECO:0000256" key="4">
    <source>
        <dbReference type="ARBA" id="ARBA00023125"/>
    </source>
</evidence>
<dbReference type="SUPFAM" id="SSF88946">
    <property type="entry name" value="Sigma2 domain of RNA polymerase sigma factors"/>
    <property type="match status" value="1"/>
</dbReference>
<dbReference type="NCBIfam" id="TIGR02937">
    <property type="entry name" value="sigma70-ECF"/>
    <property type="match status" value="1"/>
</dbReference>
<dbReference type="InterPro" id="IPR039425">
    <property type="entry name" value="RNA_pol_sigma-70-like"/>
</dbReference>
<dbReference type="Gene3D" id="1.10.10.10">
    <property type="entry name" value="Winged helix-like DNA-binding domain superfamily/Winged helix DNA-binding domain"/>
    <property type="match status" value="1"/>
</dbReference>
<evidence type="ECO:0000256" key="5">
    <source>
        <dbReference type="ARBA" id="ARBA00023163"/>
    </source>
</evidence>
<comment type="similarity">
    <text evidence="1">Belongs to the sigma-70 factor family. ECF subfamily.</text>
</comment>
<dbReference type="PANTHER" id="PTHR43133:SF62">
    <property type="entry name" value="RNA POLYMERASE SIGMA FACTOR SIGZ"/>
    <property type="match status" value="1"/>
</dbReference>
<dbReference type="InterPro" id="IPR013324">
    <property type="entry name" value="RNA_pol_sigma_r3/r4-like"/>
</dbReference>
<dbReference type="AlphaFoldDB" id="A0A3D4VCK2"/>
<feature type="domain" description="RNA polymerase sigma-70 region 4" evidence="7">
    <location>
        <begin position="135"/>
        <end position="183"/>
    </location>
</feature>
<evidence type="ECO:0000313" key="8">
    <source>
        <dbReference type="EMBL" id="HCT58825.1"/>
    </source>
</evidence>